<dbReference type="STRING" id="933084.A0A067QCJ8"/>
<organism evidence="2 3">
    <name type="scientific">Jaapia argillacea MUCL 33604</name>
    <dbReference type="NCBI Taxonomy" id="933084"/>
    <lineage>
        <taxon>Eukaryota</taxon>
        <taxon>Fungi</taxon>
        <taxon>Dikarya</taxon>
        <taxon>Basidiomycota</taxon>
        <taxon>Agaricomycotina</taxon>
        <taxon>Agaricomycetes</taxon>
        <taxon>Agaricomycetidae</taxon>
        <taxon>Jaapiales</taxon>
        <taxon>Jaapiaceae</taxon>
        <taxon>Jaapia</taxon>
    </lineage>
</organism>
<proteinExistence type="predicted"/>
<evidence type="ECO:0000313" key="2">
    <source>
        <dbReference type="EMBL" id="KDQ64793.1"/>
    </source>
</evidence>
<dbReference type="EMBL" id="KL197709">
    <property type="protein sequence ID" value="KDQ64793.1"/>
    <property type="molecule type" value="Genomic_DNA"/>
</dbReference>
<evidence type="ECO:0000256" key="1">
    <source>
        <dbReference type="SAM" id="Coils"/>
    </source>
</evidence>
<evidence type="ECO:0000313" key="3">
    <source>
        <dbReference type="Proteomes" id="UP000027265"/>
    </source>
</evidence>
<gene>
    <name evidence="2" type="ORF">JAAARDRAFT_238133</name>
</gene>
<dbReference type="Proteomes" id="UP000027265">
    <property type="component" value="Unassembled WGS sequence"/>
</dbReference>
<dbReference type="InParanoid" id="A0A067QCJ8"/>
<dbReference type="AlphaFoldDB" id="A0A067QCJ8"/>
<feature type="coiled-coil region" evidence="1">
    <location>
        <begin position="274"/>
        <end position="301"/>
    </location>
</feature>
<keyword evidence="3" id="KW-1185">Reference proteome</keyword>
<protein>
    <submittedName>
        <fullName evidence="2">Uncharacterized protein</fullName>
    </submittedName>
</protein>
<dbReference type="OrthoDB" id="5424209at2759"/>
<dbReference type="HOGENOM" id="CLU_024804_0_0_1"/>
<accession>A0A067QCJ8</accession>
<name>A0A067QCJ8_9AGAM</name>
<sequence>MDSSPPGIASSQRASLSEESRFYYAGLTSVPILVGRSGTTPWEAPGAPKAYLKLKELGTVGRHAITKVWEDHLGRKVVAHLDSKQVAWTSIDVVRIGYVGESPHPVIVWIGVQPESLSVEDGNKVARSCQEILVQSGIIDVDVEIRESLVTPLEGPKLLAPTFSSDATVDIRSPLTHALGIPIADGTGGFFVAEGGDSKRLFLVTARHVILKLNKDENKSFEHKSPRMPRREVTLLGDAAFKNLLESIQVEIGGKAIVKEYLERRITKVAGRADEAAETERKEAQDELAKVNRAIKTLNKFYEDVSTRWAIPDERVLGHVIYSPPVEMGVGTAQDTMDFAVIDIDLSKIDASNFEGNVIDLGTKFHPVVFTRMMYSNLQNAHTFEYPEDRFLRLRDTIPDEDMCRPPTLDQNCEPCLMVVKQGNTTSLTVGRANNIRSCVHNYYEDGASNLSREWAILPFDDESGPFSAPGDSRAVVADGRGRIGGIITSGAGRMDDKDITYATSIRSIMKGIKDKFPNAHLNPVLSS</sequence>
<reference evidence="3" key="1">
    <citation type="journal article" date="2014" name="Proc. Natl. Acad. Sci. U.S.A.">
        <title>Extensive sampling of basidiomycete genomes demonstrates inadequacy of the white-rot/brown-rot paradigm for wood decay fungi.</title>
        <authorList>
            <person name="Riley R."/>
            <person name="Salamov A.A."/>
            <person name="Brown D.W."/>
            <person name="Nagy L.G."/>
            <person name="Floudas D."/>
            <person name="Held B.W."/>
            <person name="Levasseur A."/>
            <person name="Lombard V."/>
            <person name="Morin E."/>
            <person name="Otillar R."/>
            <person name="Lindquist E.A."/>
            <person name="Sun H."/>
            <person name="LaButti K.M."/>
            <person name="Schmutz J."/>
            <person name="Jabbour D."/>
            <person name="Luo H."/>
            <person name="Baker S.E."/>
            <person name="Pisabarro A.G."/>
            <person name="Walton J.D."/>
            <person name="Blanchette R.A."/>
            <person name="Henrissat B."/>
            <person name="Martin F."/>
            <person name="Cullen D."/>
            <person name="Hibbett D.S."/>
            <person name="Grigoriev I.V."/>
        </authorList>
    </citation>
    <scope>NUCLEOTIDE SEQUENCE [LARGE SCALE GENOMIC DNA]</scope>
    <source>
        <strain evidence="3">MUCL 33604</strain>
    </source>
</reference>
<keyword evidence="1" id="KW-0175">Coiled coil</keyword>